<dbReference type="EMBL" id="JAODUP010000214">
    <property type="protein sequence ID" value="KAK2156408.1"/>
    <property type="molecule type" value="Genomic_DNA"/>
</dbReference>
<dbReference type="SMART" id="SM00248">
    <property type="entry name" value="ANK"/>
    <property type="match status" value="8"/>
</dbReference>
<keyword evidence="2 3" id="KW-0040">ANK repeat</keyword>
<feature type="repeat" description="ANK" evidence="3">
    <location>
        <begin position="311"/>
        <end position="343"/>
    </location>
</feature>
<dbReference type="Pfam" id="PF13637">
    <property type="entry name" value="Ank_4"/>
    <property type="match status" value="1"/>
</dbReference>
<evidence type="ECO:0008006" key="6">
    <source>
        <dbReference type="Google" id="ProtNLM"/>
    </source>
</evidence>
<comment type="caution">
    <text evidence="4">The sequence shown here is derived from an EMBL/GenBank/DDBJ whole genome shotgun (WGS) entry which is preliminary data.</text>
</comment>
<dbReference type="InterPro" id="IPR002110">
    <property type="entry name" value="Ankyrin_rpt"/>
</dbReference>
<dbReference type="Pfam" id="PF12796">
    <property type="entry name" value="Ank_2"/>
    <property type="match status" value="3"/>
</dbReference>
<evidence type="ECO:0000313" key="5">
    <source>
        <dbReference type="Proteomes" id="UP001208570"/>
    </source>
</evidence>
<dbReference type="PROSITE" id="PS50088">
    <property type="entry name" value="ANK_REPEAT"/>
    <property type="match status" value="5"/>
</dbReference>
<dbReference type="AlphaFoldDB" id="A0AAD9JND9"/>
<dbReference type="Proteomes" id="UP001208570">
    <property type="component" value="Unassembled WGS sequence"/>
</dbReference>
<protein>
    <recommendedName>
        <fullName evidence="6">Ankyrin repeat protein</fullName>
    </recommendedName>
</protein>
<dbReference type="PRINTS" id="PR01415">
    <property type="entry name" value="ANKYRIN"/>
</dbReference>
<keyword evidence="5" id="KW-1185">Reference proteome</keyword>
<dbReference type="PANTHER" id="PTHR24171">
    <property type="entry name" value="ANKYRIN REPEAT DOMAIN-CONTAINING PROTEIN 39-RELATED"/>
    <property type="match status" value="1"/>
</dbReference>
<dbReference type="PROSITE" id="PS50297">
    <property type="entry name" value="ANK_REP_REGION"/>
    <property type="match status" value="5"/>
</dbReference>
<sequence length="363" mass="40263">MGNCSSELRRHMRHNNPSGVLRVVQEAGEGSPDLINEDFTADCILDSCQRNMNTPVHTALGFHQMEIFEILLQYGGDPNAPSRHYGQTAMHQAARQNNMAAVTILLKYGADIHVKDNYGRIPIHCAAASLTARMRDNIDVLRHLLEVGGREDVHARDSSGNTSLHFAVKAEHLKAVKYLIENGADINTTNNNDKTPRDVAKPSFGLELDKFGDGKRVKILEILLKYGGDPNVHSRDCRKTSLHEAVRLNSLTMVTILLTYGADIHAKDNLHRMPIHYAAGSHPSRMSGNINVLRHVINVGRPEDVRATDLCGDTPLHYAVMVENIRAVKYLIKCGASMKDANGNRQTPSDVADEKFKEKLDLL</sequence>
<evidence type="ECO:0000256" key="1">
    <source>
        <dbReference type="ARBA" id="ARBA00022737"/>
    </source>
</evidence>
<feature type="repeat" description="ANK" evidence="3">
    <location>
        <begin position="159"/>
        <end position="191"/>
    </location>
</feature>
<name>A0AAD9JND9_9ANNE</name>
<dbReference type="SUPFAM" id="SSF48403">
    <property type="entry name" value="Ankyrin repeat"/>
    <property type="match status" value="1"/>
</dbReference>
<accession>A0AAD9JND9</accession>
<dbReference type="InterPro" id="IPR036770">
    <property type="entry name" value="Ankyrin_rpt-contain_sf"/>
</dbReference>
<evidence type="ECO:0000256" key="2">
    <source>
        <dbReference type="ARBA" id="ARBA00023043"/>
    </source>
</evidence>
<dbReference type="Gene3D" id="1.25.40.20">
    <property type="entry name" value="Ankyrin repeat-containing domain"/>
    <property type="match status" value="3"/>
</dbReference>
<reference evidence="4" key="1">
    <citation type="journal article" date="2023" name="Mol. Biol. Evol.">
        <title>Third-Generation Sequencing Reveals the Adaptive Role of the Epigenome in Three Deep-Sea Polychaetes.</title>
        <authorList>
            <person name="Perez M."/>
            <person name="Aroh O."/>
            <person name="Sun Y."/>
            <person name="Lan Y."/>
            <person name="Juniper S.K."/>
            <person name="Young C.R."/>
            <person name="Angers B."/>
            <person name="Qian P.Y."/>
        </authorList>
    </citation>
    <scope>NUCLEOTIDE SEQUENCE</scope>
    <source>
        <strain evidence="4">P08H-3</strain>
    </source>
</reference>
<organism evidence="4 5">
    <name type="scientific">Paralvinella palmiformis</name>
    <dbReference type="NCBI Taxonomy" id="53620"/>
    <lineage>
        <taxon>Eukaryota</taxon>
        <taxon>Metazoa</taxon>
        <taxon>Spiralia</taxon>
        <taxon>Lophotrochozoa</taxon>
        <taxon>Annelida</taxon>
        <taxon>Polychaeta</taxon>
        <taxon>Sedentaria</taxon>
        <taxon>Canalipalpata</taxon>
        <taxon>Terebellida</taxon>
        <taxon>Terebelliformia</taxon>
        <taxon>Alvinellidae</taxon>
        <taxon>Paralvinella</taxon>
    </lineage>
</organism>
<proteinExistence type="predicted"/>
<feature type="repeat" description="ANK" evidence="3">
    <location>
        <begin position="237"/>
        <end position="269"/>
    </location>
</feature>
<evidence type="ECO:0000313" key="4">
    <source>
        <dbReference type="EMBL" id="KAK2156408.1"/>
    </source>
</evidence>
<feature type="repeat" description="ANK" evidence="3">
    <location>
        <begin position="51"/>
        <end position="83"/>
    </location>
</feature>
<feature type="repeat" description="ANK" evidence="3">
    <location>
        <begin position="85"/>
        <end position="117"/>
    </location>
</feature>
<gene>
    <name evidence="4" type="ORF">LSH36_214g03067</name>
</gene>
<keyword evidence="1" id="KW-0677">Repeat</keyword>
<evidence type="ECO:0000256" key="3">
    <source>
        <dbReference type="PROSITE-ProRule" id="PRU00023"/>
    </source>
</evidence>